<comment type="similarity">
    <text evidence="2">Belongs to the RLP family.</text>
</comment>
<dbReference type="AlphaFoldDB" id="A0A6P5TXG3"/>
<evidence type="ECO:0000256" key="9">
    <source>
        <dbReference type="ARBA" id="ARBA00023136"/>
    </source>
</evidence>
<keyword evidence="6" id="KW-0732">Signal</keyword>
<evidence type="ECO:0000313" key="13">
    <source>
        <dbReference type="Proteomes" id="UP000515124"/>
    </source>
</evidence>
<organism evidence="13 14">
    <name type="scientific">Prunus avium</name>
    <name type="common">Cherry</name>
    <name type="synonym">Cerasus avium</name>
    <dbReference type="NCBI Taxonomy" id="42229"/>
    <lineage>
        <taxon>Eukaryota</taxon>
        <taxon>Viridiplantae</taxon>
        <taxon>Streptophyta</taxon>
        <taxon>Embryophyta</taxon>
        <taxon>Tracheophyta</taxon>
        <taxon>Spermatophyta</taxon>
        <taxon>Magnoliopsida</taxon>
        <taxon>eudicotyledons</taxon>
        <taxon>Gunneridae</taxon>
        <taxon>Pentapetalae</taxon>
        <taxon>rosids</taxon>
        <taxon>fabids</taxon>
        <taxon>Rosales</taxon>
        <taxon>Rosaceae</taxon>
        <taxon>Amygdaloideae</taxon>
        <taxon>Amygdaleae</taxon>
        <taxon>Prunus</taxon>
    </lineage>
</organism>
<dbReference type="FunFam" id="3.80.10.10:FF:000041">
    <property type="entry name" value="LRR receptor-like serine/threonine-protein kinase ERECTA"/>
    <property type="match status" value="2"/>
</dbReference>
<dbReference type="Pfam" id="PF00560">
    <property type="entry name" value="LRR_1"/>
    <property type="match status" value="8"/>
</dbReference>
<evidence type="ECO:0000256" key="5">
    <source>
        <dbReference type="ARBA" id="ARBA00022692"/>
    </source>
</evidence>
<sequence length="1238" mass="139000">MTGHVIGLNLHFGGLQGNIHSNSSLFSLGHLKRLDLSRNDFRGSPISSKFGGFVNMTHLDLYYSNFSGPIPSEISHLSNLVSLNLSLRDVRLDTLSFNRIVQNLTNLKELQLIGVDMSSVVPDSFKNLSSSLTTLRLSNCHLQGKFPENIFRLPNLRVLSLGFNNNLTGSLPNSNWSSPLETLTLSETRISVDWHRLTRNFKFLRALYLSNCNFVGSHLAFVGNLTQIMRLDLSSNSFGGQIPWSFFLNIESLVYLNLVGNNYVGQFPEVDSNSTLISSLYDFSKQQLVGPIPRHLTELILYDNQLNGTIPSWLGSLPSLEQLSLVSNQLSGNIIEFQSRSLSSLLLSDNNLHGLIPRSIFELENLTDLDLSSNNLSGTVEFEKIVQNLTNLKELQLDGVDMSSVVPDSFKNLSSSLTTLRLQNCHLQGNFPESIFHRPNLRLVDLSFVGSYLAFVGNLTQIIELDLSLNSFGGQIPWSFFLNIESLVRLNLGGNNYVGQFPEVDSNSTSISSLYDFSKQQLVGPIPRHLTFLYLYGNQLNGTIPSWLGSLPSLEGLNLISNQLSGNIIEFQSRSLKILYLNDNNLHGLIPRSIFELENLRYLDLSYNNLSGTVEVEKFSKLQSLFSLDLSSNHLSLSFNHLSNNSWPQLYSLALSSCNISEFPYLLRASPNLESLNLRSNKLHGLIPRSIFELENLTDLDLSSNNLSGTVEFEKFSKLQSLFSLDLSSNHLSLSFNHLSNNSWPQLYSLALSSCNISEFPYFLRASPNLDMLNLSHNRIQGEVPKWFWDVAKDSLYYLDLSHNFLTGTARHLRWKNLGYLNLHNNSLQGELPIPSPSTFFFSISNNQLTGEMPPTICSLTSLVVLDLSNNKLRGKIHQCIGNFSQSLSVLDLRNNKFHGVIPGTFSKGNILRNLDLNGNQLEGSLPPTLLTCRELEVLDLGNNKIQGTFPNWLESLPKLQVLILRSNKFYGEIGIPETKFPFQKLRIMDLSYNRFSGLLPTKYFEHLTAMINSQEHELKYMGEGYYQDTVVVTIKGFEIEMVKIQTFFTTIDFSNNTFRGEISKVIGKLKLLKGLNFSHNELTGTIPPSFGDMCNLEWLDLSSNRLFGDIPEQLVNLTSLEKFNVSENRLVGTIPHGKQFDTFDYDSYSGNVGLCGLPLSKTCGAHQPPPSSFQQEDELEHGNGFDWKVVLMGYASGVVIGISVGYFVLSNGTTDWLVKVIGRKQRCRNVEITQRRT</sequence>
<dbReference type="SUPFAM" id="SSF52058">
    <property type="entry name" value="L domain-like"/>
    <property type="match status" value="3"/>
</dbReference>
<dbReference type="GeneID" id="110771812"/>
<dbReference type="InterPro" id="IPR001611">
    <property type="entry name" value="Leu-rich_rpt"/>
</dbReference>
<reference evidence="14" key="1">
    <citation type="submission" date="2025-08" db="UniProtKB">
        <authorList>
            <consortium name="RefSeq"/>
        </authorList>
    </citation>
    <scope>IDENTIFICATION</scope>
</reference>
<dbReference type="InterPro" id="IPR032675">
    <property type="entry name" value="LRR_dom_sf"/>
</dbReference>
<keyword evidence="11" id="KW-0325">Glycoprotein</keyword>
<dbReference type="GO" id="GO:0005886">
    <property type="term" value="C:plasma membrane"/>
    <property type="evidence" value="ECO:0007669"/>
    <property type="project" value="UniProtKB-SubCell"/>
</dbReference>
<evidence type="ECO:0000313" key="14">
    <source>
        <dbReference type="RefSeq" id="XP_021831857.1"/>
    </source>
</evidence>
<feature type="transmembrane region" description="Helical" evidence="12">
    <location>
        <begin position="1190"/>
        <end position="1210"/>
    </location>
</feature>
<keyword evidence="7" id="KW-0677">Repeat</keyword>
<dbReference type="PANTHER" id="PTHR48052">
    <property type="entry name" value="UNNAMED PRODUCT"/>
    <property type="match status" value="1"/>
</dbReference>
<evidence type="ECO:0000256" key="11">
    <source>
        <dbReference type="ARBA" id="ARBA00023180"/>
    </source>
</evidence>
<dbReference type="SUPFAM" id="SSF52047">
    <property type="entry name" value="RNI-like"/>
    <property type="match status" value="1"/>
</dbReference>
<evidence type="ECO:0000256" key="8">
    <source>
        <dbReference type="ARBA" id="ARBA00022989"/>
    </source>
</evidence>
<dbReference type="Gene3D" id="3.80.10.10">
    <property type="entry name" value="Ribonuclease Inhibitor"/>
    <property type="match status" value="5"/>
</dbReference>
<evidence type="ECO:0000256" key="10">
    <source>
        <dbReference type="ARBA" id="ARBA00023170"/>
    </source>
</evidence>
<name>A0A6P5TXG3_PRUAV</name>
<evidence type="ECO:0000256" key="12">
    <source>
        <dbReference type="SAM" id="Phobius"/>
    </source>
</evidence>
<keyword evidence="4" id="KW-0433">Leucine-rich repeat</keyword>
<dbReference type="SMART" id="SM00365">
    <property type="entry name" value="LRR_SD22"/>
    <property type="match status" value="7"/>
</dbReference>
<dbReference type="Pfam" id="PF13855">
    <property type="entry name" value="LRR_8"/>
    <property type="match status" value="5"/>
</dbReference>
<evidence type="ECO:0000256" key="2">
    <source>
        <dbReference type="ARBA" id="ARBA00009592"/>
    </source>
</evidence>
<dbReference type="PANTHER" id="PTHR48052:SF8">
    <property type="entry name" value="LRR RECEPTOR-LIKE SERINE_THREONINE-PROTEIN KINASE FLS2"/>
    <property type="match status" value="1"/>
</dbReference>
<evidence type="ECO:0000256" key="4">
    <source>
        <dbReference type="ARBA" id="ARBA00022614"/>
    </source>
</evidence>
<keyword evidence="10" id="KW-0675">Receptor</keyword>
<dbReference type="FunFam" id="3.80.10.10:FF:000213">
    <property type="entry name" value="Tyrosine-sulfated glycopeptide receptor 1"/>
    <property type="match status" value="1"/>
</dbReference>
<comment type="subcellular location">
    <subcellularLocation>
        <location evidence="1">Cell membrane</location>
        <topology evidence="1">Single-pass type I membrane protein</topology>
    </subcellularLocation>
</comment>
<dbReference type="PRINTS" id="PR00019">
    <property type="entry name" value="LEURICHRPT"/>
</dbReference>
<gene>
    <name evidence="14" type="primary">LOC110771812</name>
</gene>
<keyword evidence="9 12" id="KW-0472">Membrane</keyword>
<protein>
    <submittedName>
        <fullName evidence="14">Receptor-like protein 12</fullName>
    </submittedName>
</protein>
<dbReference type="KEGG" id="pavi:110771812"/>
<evidence type="ECO:0000256" key="6">
    <source>
        <dbReference type="ARBA" id="ARBA00022729"/>
    </source>
</evidence>
<dbReference type="Proteomes" id="UP000515124">
    <property type="component" value="Unplaced"/>
</dbReference>
<dbReference type="SMART" id="SM00369">
    <property type="entry name" value="LRR_TYP"/>
    <property type="match status" value="15"/>
</dbReference>
<keyword evidence="5 12" id="KW-0812">Transmembrane</keyword>
<dbReference type="InterPro" id="IPR003591">
    <property type="entry name" value="Leu-rich_rpt_typical-subtyp"/>
</dbReference>
<dbReference type="PROSITE" id="PS51450">
    <property type="entry name" value="LRR"/>
    <property type="match status" value="2"/>
</dbReference>
<evidence type="ECO:0000256" key="3">
    <source>
        <dbReference type="ARBA" id="ARBA00022475"/>
    </source>
</evidence>
<keyword evidence="8 12" id="KW-1133">Transmembrane helix</keyword>
<proteinExistence type="inferred from homology"/>
<dbReference type="RefSeq" id="XP_021831857.1">
    <property type="nucleotide sequence ID" value="XM_021976165.1"/>
</dbReference>
<keyword evidence="13" id="KW-1185">Reference proteome</keyword>
<evidence type="ECO:0000256" key="1">
    <source>
        <dbReference type="ARBA" id="ARBA00004251"/>
    </source>
</evidence>
<accession>A0A6P5TXG3</accession>
<evidence type="ECO:0000256" key="7">
    <source>
        <dbReference type="ARBA" id="ARBA00022737"/>
    </source>
</evidence>
<keyword evidence="3" id="KW-1003">Cell membrane</keyword>